<dbReference type="Proteomes" id="UP000567293">
    <property type="component" value="Unassembled WGS sequence"/>
</dbReference>
<protein>
    <recommendedName>
        <fullName evidence="3">Alpha/beta hydrolase</fullName>
    </recommendedName>
</protein>
<evidence type="ECO:0000313" key="2">
    <source>
        <dbReference type="Proteomes" id="UP000567293"/>
    </source>
</evidence>
<dbReference type="SUPFAM" id="SSF53474">
    <property type="entry name" value="alpha/beta-Hydrolases"/>
    <property type="match status" value="1"/>
</dbReference>
<proteinExistence type="predicted"/>
<evidence type="ECO:0000313" key="1">
    <source>
        <dbReference type="EMBL" id="MBA0086871.1"/>
    </source>
</evidence>
<name>A0A7V8NT15_9BACT</name>
<gene>
    <name evidence="1" type="ORF">HRJ53_17960</name>
</gene>
<comment type="caution">
    <text evidence="1">The sequence shown here is derived from an EMBL/GenBank/DDBJ whole genome shotgun (WGS) entry which is preliminary data.</text>
</comment>
<dbReference type="InterPro" id="IPR029058">
    <property type="entry name" value="AB_hydrolase_fold"/>
</dbReference>
<dbReference type="EMBL" id="JACDQQ010001717">
    <property type="protein sequence ID" value="MBA0086871.1"/>
    <property type="molecule type" value="Genomic_DNA"/>
</dbReference>
<organism evidence="1 2">
    <name type="scientific">Candidatus Acidiferrum panamense</name>
    <dbReference type="NCBI Taxonomy" id="2741543"/>
    <lineage>
        <taxon>Bacteria</taxon>
        <taxon>Pseudomonadati</taxon>
        <taxon>Acidobacteriota</taxon>
        <taxon>Terriglobia</taxon>
        <taxon>Candidatus Acidiferrales</taxon>
        <taxon>Candidatus Acidiferrum</taxon>
    </lineage>
</organism>
<dbReference type="Gene3D" id="3.40.50.1820">
    <property type="entry name" value="alpha/beta hydrolase"/>
    <property type="match status" value="1"/>
</dbReference>
<sequence length="191" mass="20234">MKCTCHPGMAVVAAVMALGGVGFAQSHPEYIRLGQLSAALYKPDSGPSPHVAFLLAHRTANYLNHLGCRELSARGFLTLCFNTRFENNEASVRWEETPLDVKAAVDFARAQPGITRVILFGHSGGGPLMSFYQAVAEKGPAYCQAPNKLVKCGGTLNDLKPADGIVFADAHAGNPVQALRSLNPSVTIEGG</sequence>
<feature type="non-terminal residue" evidence="1">
    <location>
        <position position="191"/>
    </location>
</feature>
<reference evidence="1" key="1">
    <citation type="submission" date="2020-06" db="EMBL/GenBank/DDBJ databases">
        <title>Legume-microbial interactions unlock mineral nutrients during tropical forest succession.</title>
        <authorList>
            <person name="Epihov D.Z."/>
        </authorList>
    </citation>
    <scope>NUCLEOTIDE SEQUENCE [LARGE SCALE GENOMIC DNA]</scope>
    <source>
        <strain evidence="1">Pan2503</strain>
    </source>
</reference>
<accession>A0A7V8NT15</accession>
<evidence type="ECO:0008006" key="3">
    <source>
        <dbReference type="Google" id="ProtNLM"/>
    </source>
</evidence>
<dbReference type="AlphaFoldDB" id="A0A7V8NT15"/>
<keyword evidence="2" id="KW-1185">Reference proteome</keyword>